<keyword evidence="2" id="KW-1185">Reference proteome</keyword>
<proteinExistence type="predicted"/>
<dbReference type="OrthoDB" id="3200163at2759"/>
<reference evidence="1" key="1">
    <citation type="journal article" date="2020" name="Stud. Mycol.">
        <title>101 Dothideomycetes genomes: a test case for predicting lifestyles and emergence of pathogens.</title>
        <authorList>
            <person name="Haridas S."/>
            <person name="Albert R."/>
            <person name="Binder M."/>
            <person name="Bloem J."/>
            <person name="Labutti K."/>
            <person name="Salamov A."/>
            <person name="Andreopoulos B."/>
            <person name="Baker S."/>
            <person name="Barry K."/>
            <person name="Bills G."/>
            <person name="Bluhm B."/>
            <person name="Cannon C."/>
            <person name="Castanera R."/>
            <person name="Culley D."/>
            <person name="Daum C."/>
            <person name="Ezra D."/>
            <person name="Gonzalez J."/>
            <person name="Henrissat B."/>
            <person name="Kuo A."/>
            <person name="Liang C."/>
            <person name="Lipzen A."/>
            <person name="Lutzoni F."/>
            <person name="Magnuson J."/>
            <person name="Mondo S."/>
            <person name="Nolan M."/>
            <person name="Ohm R."/>
            <person name="Pangilinan J."/>
            <person name="Park H.-J."/>
            <person name="Ramirez L."/>
            <person name="Alfaro M."/>
            <person name="Sun H."/>
            <person name="Tritt A."/>
            <person name="Yoshinaga Y."/>
            <person name="Zwiers L.-H."/>
            <person name="Turgeon B."/>
            <person name="Goodwin S."/>
            <person name="Spatafora J."/>
            <person name="Crous P."/>
            <person name="Grigoriev I."/>
        </authorList>
    </citation>
    <scope>NUCLEOTIDE SEQUENCE</scope>
    <source>
        <strain evidence="1">CBS 109.77</strain>
    </source>
</reference>
<dbReference type="EMBL" id="MU001768">
    <property type="protein sequence ID" value="KAF2799210.1"/>
    <property type="molecule type" value="Genomic_DNA"/>
</dbReference>
<evidence type="ECO:0000313" key="2">
    <source>
        <dbReference type="Proteomes" id="UP000799757"/>
    </source>
</evidence>
<gene>
    <name evidence="1" type="ORF">K505DRAFT_356799</name>
</gene>
<name>A0A6A6XRY9_9PLEO</name>
<organism evidence="1 2">
    <name type="scientific">Melanomma pulvis-pyrius CBS 109.77</name>
    <dbReference type="NCBI Taxonomy" id="1314802"/>
    <lineage>
        <taxon>Eukaryota</taxon>
        <taxon>Fungi</taxon>
        <taxon>Dikarya</taxon>
        <taxon>Ascomycota</taxon>
        <taxon>Pezizomycotina</taxon>
        <taxon>Dothideomycetes</taxon>
        <taxon>Pleosporomycetidae</taxon>
        <taxon>Pleosporales</taxon>
        <taxon>Melanommataceae</taxon>
        <taxon>Melanomma</taxon>
    </lineage>
</organism>
<dbReference type="Proteomes" id="UP000799757">
    <property type="component" value="Unassembled WGS sequence"/>
</dbReference>
<protein>
    <submittedName>
        <fullName evidence="1">Uncharacterized protein</fullName>
    </submittedName>
</protein>
<accession>A0A6A6XRY9</accession>
<sequence>MKWEPIYNIVFRYLFCRCIIRLSTPSRLIPEMTLFRCSVCPRHNTQSIIFRDYSELALPSHDDPYFDKFGGYNSFWALLHRDLPNIFGHLCGPQAITSNQLDHGYMDLARIEKKDEDAVRRMLKDYQFEVTEHLVNLGVDLPPDRTAKFAEEKAERQSVKQIWGELVSDQMRTEMRDSPMFKELKEIDEGNWHGIPHWIIED</sequence>
<dbReference type="AlphaFoldDB" id="A0A6A6XRY9"/>
<evidence type="ECO:0000313" key="1">
    <source>
        <dbReference type="EMBL" id="KAF2799210.1"/>
    </source>
</evidence>